<accession>A0AAW8Q646</accession>
<dbReference type="RefSeq" id="WP_311020774.1">
    <property type="nucleotide sequence ID" value="NZ_JAUHGG010000012.1"/>
</dbReference>
<gene>
    <name evidence="2" type="ORF">QX249_24195</name>
</gene>
<dbReference type="Proteomes" id="UP001253193">
    <property type="component" value="Unassembled WGS sequence"/>
</dbReference>
<feature type="transmembrane region" description="Helical" evidence="1">
    <location>
        <begin position="12"/>
        <end position="32"/>
    </location>
</feature>
<feature type="transmembrane region" description="Helical" evidence="1">
    <location>
        <begin position="44"/>
        <end position="69"/>
    </location>
</feature>
<proteinExistence type="predicted"/>
<evidence type="ECO:0000256" key="1">
    <source>
        <dbReference type="SAM" id="Phobius"/>
    </source>
</evidence>
<name>A0AAW8Q646_VIBPH</name>
<evidence type="ECO:0000313" key="3">
    <source>
        <dbReference type="Proteomes" id="UP001253193"/>
    </source>
</evidence>
<dbReference type="EMBL" id="JAUHGG010000012">
    <property type="protein sequence ID" value="MDS1823749.1"/>
    <property type="molecule type" value="Genomic_DNA"/>
</dbReference>
<protein>
    <submittedName>
        <fullName evidence="2">Uncharacterized protein</fullName>
    </submittedName>
</protein>
<organism evidence="2 3">
    <name type="scientific">Vibrio parahaemolyticus</name>
    <dbReference type="NCBI Taxonomy" id="670"/>
    <lineage>
        <taxon>Bacteria</taxon>
        <taxon>Pseudomonadati</taxon>
        <taxon>Pseudomonadota</taxon>
        <taxon>Gammaproteobacteria</taxon>
        <taxon>Vibrionales</taxon>
        <taxon>Vibrionaceae</taxon>
        <taxon>Vibrio</taxon>
    </lineage>
</organism>
<keyword evidence="1" id="KW-0812">Transmembrane</keyword>
<evidence type="ECO:0000313" key="2">
    <source>
        <dbReference type="EMBL" id="MDS1823749.1"/>
    </source>
</evidence>
<dbReference type="AlphaFoldDB" id="A0AAW8Q646"/>
<reference evidence="2" key="1">
    <citation type="submission" date="2023-06" db="EMBL/GenBank/DDBJ databases">
        <title>Genomic Diversity of Vibrio spp. and Metagenomic Analysis of Pathogens in Florida Gulf Coastal Waters Following Hurricane Ian.</title>
        <authorList>
            <person name="Brumfield K.D."/>
        </authorList>
    </citation>
    <scope>NUCLEOTIDE SEQUENCE</scope>
    <source>
        <strain evidence="2">WBS2B-138</strain>
    </source>
</reference>
<sequence>MLKNFKDKAPYGIEPLFLMVSLISFSTAQFQYDRYIQVFGELHRFATLSVCLLIIMGILTLLPMVIWLFDTYRYQSKDISNLFIVENTGSCLDVSSIRGKYNKNTITLHWGDDPNYPFISCTTGARGLDNKSTLDLNLFDIRLLSKSGNEIPIILSNESRQDRYVIEISIPSPEQASEADKLEVTINKEAKLPFKAFFTTNNH</sequence>
<comment type="caution">
    <text evidence="2">The sequence shown here is derived from an EMBL/GenBank/DDBJ whole genome shotgun (WGS) entry which is preliminary data.</text>
</comment>
<keyword evidence="1" id="KW-0472">Membrane</keyword>
<keyword evidence="1" id="KW-1133">Transmembrane helix</keyword>